<protein>
    <recommendedName>
        <fullName evidence="7">Lipoprotein</fullName>
    </recommendedName>
</protein>
<evidence type="ECO:0000256" key="1">
    <source>
        <dbReference type="SAM" id="MobiDB-lite"/>
    </source>
</evidence>
<comment type="caution">
    <text evidence="3">The sequence shown here is derived from an EMBL/GenBank/DDBJ whole genome shotgun (WGS) entry which is preliminary data.</text>
</comment>
<reference evidence="4 6" key="2">
    <citation type="submission" date="2019-05" db="EMBL/GenBank/DDBJ databases">
        <title>Pasteurellaceae isolates from reptiles.</title>
        <authorList>
            <person name="Bojesen A.M."/>
            <person name="Lund E."/>
        </authorList>
    </citation>
    <scope>NUCLEOTIDE SEQUENCE [LARGE SCALE GENOMIC DNA]</scope>
    <source>
        <strain evidence="4 6">ELNT2x</strain>
    </source>
</reference>
<proteinExistence type="predicted"/>
<dbReference type="Proteomes" id="UP000305526">
    <property type="component" value="Unassembled WGS sequence"/>
</dbReference>
<dbReference type="PROSITE" id="PS51257">
    <property type="entry name" value="PROKAR_LIPOPROTEIN"/>
    <property type="match status" value="1"/>
</dbReference>
<keyword evidence="6" id="KW-1185">Reference proteome</keyword>
<dbReference type="AlphaFoldDB" id="A0A4R3Y249"/>
<evidence type="ECO:0000313" key="5">
    <source>
        <dbReference type="Proteomes" id="UP000294619"/>
    </source>
</evidence>
<evidence type="ECO:0000256" key="2">
    <source>
        <dbReference type="SAM" id="SignalP"/>
    </source>
</evidence>
<gene>
    <name evidence="3" type="ORF">EDC16_10867</name>
    <name evidence="4" type="ORF">FHQ21_05915</name>
</gene>
<organism evidence="3 5">
    <name type="scientific">Testudinibacter aquarius</name>
    <dbReference type="NCBI Taxonomy" id="1524974"/>
    <lineage>
        <taxon>Bacteria</taxon>
        <taxon>Pseudomonadati</taxon>
        <taxon>Pseudomonadota</taxon>
        <taxon>Gammaproteobacteria</taxon>
        <taxon>Pasteurellales</taxon>
        <taxon>Pasteurellaceae</taxon>
        <taxon>Testudinibacter</taxon>
    </lineage>
</organism>
<evidence type="ECO:0000313" key="6">
    <source>
        <dbReference type="Proteomes" id="UP000305526"/>
    </source>
</evidence>
<evidence type="ECO:0000313" key="3">
    <source>
        <dbReference type="EMBL" id="TCV85760.1"/>
    </source>
</evidence>
<evidence type="ECO:0008006" key="7">
    <source>
        <dbReference type="Google" id="ProtNLM"/>
    </source>
</evidence>
<name>A0A4R3Y249_9PAST</name>
<feature type="signal peptide" evidence="2">
    <location>
        <begin position="1"/>
        <end position="24"/>
    </location>
</feature>
<feature type="region of interest" description="Disordered" evidence="1">
    <location>
        <begin position="31"/>
        <end position="72"/>
    </location>
</feature>
<feature type="chain" id="PRO_5020577956" description="Lipoprotein" evidence="2">
    <location>
        <begin position="25"/>
        <end position="107"/>
    </location>
</feature>
<evidence type="ECO:0000313" key="4">
    <source>
        <dbReference type="EMBL" id="TNG92029.1"/>
    </source>
</evidence>
<dbReference type="EMBL" id="VDGV01000041">
    <property type="protein sequence ID" value="TNG92029.1"/>
    <property type="molecule type" value="Genomic_DNA"/>
</dbReference>
<feature type="compositionally biased region" description="Pro residues" evidence="1">
    <location>
        <begin position="41"/>
        <end position="53"/>
    </location>
</feature>
<reference evidence="3 5" key="1">
    <citation type="submission" date="2019-03" db="EMBL/GenBank/DDBJ databases">
        <title>Genomic Encyclopedia of Type Strains, Phase IV (KMG-IV): sequencing the most valuable type-strain genomes for metagenomic binning, comparative biology and taxonomic classification.</title>
        <authorList>
            <person name="Goeker M."/>
        </authorList>
    </citation>
    <scope>NUCLEOTIDE SEQUENCE [LARGE SCALE GENOMIC DNA]</scope>
    <source>
        <strain evidence="3 5">DSM 28140</strain>
    </source>
</reference>
<dbReference type="Proteomes" id="UP000294619">
    <property type="component" value="Unassembled WGS sequence"/>
</dbReference>
<accession>A0A4R3Y249</accession>
<dbReference type="EMBL" id="SMCP01000008">
    <property type="protein sequence ID" value="TCV85760.1"/>
    <property type="molecule type" value="Genomic_DNA"/>
</dbReference>
<sequence>MQKILNSRLIKALLLSTAILGLSACSSRPAPQTVSVYPNPHMTPPTQPVPSPPEQDVRNASDNRQKIDYNQRNIPIRPAVSVGYGYHRGWGSHRQHHVGAGFYPGYW</sequence>
<feature type="compositionally biased region" description="Basic and acidic residues" evidence="1">
    <location>
        <begin position="55"/>
        <end position="69"/>
    </location>
</feature>
<keyword evidence="2" id="KW-0732">Signal</keyword>
<dbReference type="RefSeq" id="WP_132967562.1">
    <property type="nucleotide sequence ID" value="NZ_LEKL01000049.1"/>
</dbReference>